<sequence length="136" mass="15946">MNRCVKRNIDQRCERDREIARSKNKRTNVLQLRQGKCFYMLDVTMVGSELAPAQQDSTLADLLFFLDQFGSTRAVRIKLHEQQSEIRRLERQVERLMHNEDESTLQKTTSTTGEIGDPETQIVSLRSTLRWFEDGR</sequence>
<protein>
    <submittedName>
        <fullName evidence="2">Uncharacterized protein</fullName>
    </submittedName>
</protein>
<keyword evidence="1" id="KW-0175">Coiled coil</keyword>
<dbReference type="EMBL" id="KI673864">
    <property type="protein sequence ID" value="ETL36067.1"/>
    <property type="molecule type" value="Genomic_DNA"/>
</dbReference>
<dbReference type="VEuPathDB" id="FungiDB:PPTG_13838"/>
<reference evidence="2" key="1">
    <citation type="submission" date="2013-11" db="EMBL/GenBank/DDBJ databases">
        <title>The Genome Sequence of Phytophthora parasitica CJ05E6.</title>
        <authorList>
            <consortium name="The Broad Institute Genomics Platform"/>
            <person name="Russ C."/>
            <person name="Tyler B."/>
            <person name="Panabieres F."/>
            <person name="Shan W."/>
            <person name="Tripathy S."/>
            <person name="Grunwald N."/>
            <person name="Machado M."/>
            <person name="Johnson C.S."/>
            <person name="Arredondo F."/>
            <person name="Hong C."/>
            <person name="Coffey M."/>
            <person name="Young S.K."/>
            <person name="Zeng Q."/>
            <person name="Gargeya S."/>
            <person name="Fitzgerald M."/>
            <person name="Abouelleil A."/>
            <person name="Alvarado L."/>
            <person name="Chapman S.B."/>
            <person name="Gainer-Dewar J."/>
            <person name="Goldberg J."/>
            <person name="Griggs A."/>
            <person name="Gujja S."/>
            <person name="Hansen M."/>
            <person name="Howarth C."/>
            <person name="Imamovic A."/>
            <person name="Ireland A."/>
            <person name="Larimer J."/>
            <person name="McCowan C."/>
            <person name="Murphy C."/>
            <person name="Pearson M."/>
            <person name="Poon T.W."/>
            <person name="Priest M."/>
            <person name="Roberts A."/>
            <person name="Saif S."/>
            <person name="Shea T."/>
            <person name="Sykes S."/>
            <person name="Wortman J."/>
            <person name="Nusbaum C."/>
            <person name="Birren B."/>
        </authorList>
    </citation>
    <scope>NUCLEOTIDE SEQUENCE [LARGE SCALE GENOMIC DNA]</scope>
    <source>
        <strain evidence="2">CJ05E6</strain>
    </source>
</reference>
<gene>
    <name evidence="2" type="ORF">L916_11868</name>
</gene>
<evidence type="ECO:0000313" key="2">
    <source>
        <dbReference type="EMBL" id="ETL36067.1"/>
    </source>
</evidence>
<evidence type="ECO:0000256" key="1">
    <source>
        <dbReference type="SAM" id="Coils"/>
    </source>
</evidence>
<feature type="coiled-coil region" evidence="1">
    <location>
        <begin position="72"/>
        <end position="106"/>
    </location>
</feature>
<accession>W2IR97</accession>
<organism evidence="2">
    <name type="scientific">Phytophthora nicotianae</name>
    <name type="common">Potato buckeye rot agent</name>
    <name type="synonym">Phytophthora parasitica</name>
    <dbReference type="NCBI Taxonomy" id="4792"/>
    <lineage>
        <taxon>Eukaryota</taxon>
        <taxon>Sar</taxon>
        <taxon>Stramenopiles</taxon>
        <taxon>Oomycota</taxon>
        <taxon>Peronosporomycetes</taxon>
        <taxon>Peronosporales</taxon>
        <taxon>Peronosporaceae</taxon>
        <taxon>Phytophthora</taxon>
    </lineage>
</organism>
<dbReference type="Proteomes" id="UP000053864">
    <property type="component" value="Unassembled WGS sequence"/>
</dbReference>
<proteinExistence type="predicted"/>
<dbReference type="AlphaFoldDB" id="W2IR97"/>
<name>W2IR97_PHYNI</name>